<dbReference type="STRING" id="640512.BC1003_2532"/>
<dbReference type="InterPro" id="IPR013482">
    <property type="entry name" value="Molybde_CF_guanTrfase"/>
</dbReference>
<dbReference type="Pfam" id="PF12804">
    <property type="entry name" value="NTP_transf_3"/>
    <property type="match status" value="1"/>
</dbReference>
<evidence type="ECO:0000256" key="8">
    <source>
        <dbReference type="HAMAP-Rule" id="MF_00316"/>
    </source>
</evidence>
<comment type="catalytic activity">
    <reaction evidence="8">
        <text>Mo-molybdopterin + GTP + H(+) = Mo-molybdopterin guanine dinucleotide + diphosphate</text>
        <dbReference type="Rhea" id="RHEA:34243"/>
        <dbReference type="ChEBI" id="CHEBI:15378"/>
        <dbReference type="ChEBI" id="CHEBI:33019"/>
        <dbReference type="ChEBI" id="CHEBI:37565"/>
        <dbReference type="ChEBI" id="CHEBI:71302"/>
        <dbReference type="ChEBI" id="CHEBI:71310"/>
        <dbReference type="EC" id="2.7.7.77"/>
    </reaction>
</comment>
<comment type="caution">
    <text evidence="8">Lacks conserved residue(s) required for the propagation of feature annotation.</text>
</comment>
<dbReference type="CDD" id="cd02503">
    <property type="entry name" value="MobA"/>
    <property type="match status" value="1"/>
</dbReference>
<evidence type="ECO:0000259" key="9">
    <source>
        <dbReference type="Pfam" id="PF12804"/>
    </source>
</evidence>
<evidence type="ECO:0000256" key="1">
    <source>
        <dbReference type="ARBA" id="ARBA00022490"/>
    </source>
</evidence>
<evidence type="ECO:0000256" key="3">
    <source>
        <dbReference type="ARBA" id="ARBA00022723"/>
    </source>
</evidence>
<dbReference type="GO" id="GO:0005737">
    <property type="term" value="C:cytoplasm"/>
    <property type="evidence" value="ECO:0007669"/>
    <property type="project" value="UniProtKB-SubCell"/>
</dbReference>
<accession>E1T5N2</accession>
<dbReference type="InterPro" id="IPR025877">
    <property type="entry name" value="MobA-like_NTP_Trfase"/>
</dbReference>
<feature type="binding site" evidence="8">
    <location>
        <position position="110"/>
    </location>
    <ligand>
        <name>Mg(2+)</name>
        <dbReference type="ChEBI" id="CHEBI:18420"/>
    </ligand>
</feature>
<dbReference type="GO" id="GO:0061603">
    <property type="term" value="F:molybdenum cofactor guanylyltransferase activity"/>
    <property type="evidence" value="ECO:0007669"/>
    <property type="project" value="UniProtKB-EC"/>
</dbReference>
<comment type="domain">
    <text evidence="8">The N-terminal domain determines nucleotide recognition and specific binding, while the C-terminal domain determines the specific binding to the target protein.</text>
</comment>
<evidence type="ECO:0000256" key="5">
    <source>
        <dbReference type="ARBA" id="ARBA00022842"/>
    </source>
</evidence>
<evidence type="ECO:0000256" key="2">
    <source>
        <dbReference type="ARBA" id="ARBA00022679"/>
    </source>
</evidence>
<protein>
    <recommendedName>
        <fullName evidence="8">Molybdenum cofactor guanylyltransferase</fullName>
        <shortName evidence="8">MoCo guanylyltransferase</shortName>
        <ecNumber evidence="8">2.7.7.77</ecNumber>
    </recommendedName>
    <alternativeName>
        <fullName evidence="8">GTP:molybdopterin guanylyltransferase</fullName>
    </alternativeName>
    <alternativeName>
        <fullName evidence="8">Mo-MPT guanylyltransferase</fullName>
    </alternativeName>
    <alternativeName>
        <fullName evidence="8">Molybdopterin guanylyltransferase</fullName>
    </alternativeName>
    <alternativeName>
        <fullName evidence="8">Molybdopterin-guanine dinucleotide synthase</fullName>
        <shortName evidence="8">MGD synthase</shortName>
    </alternativeName>
</protein>
<reference evidence="10" key="1">
    <citation type="submission" date="2010-09" db="EMBL/GenBank/DDBJ databases">
        <title>Complete sequence of chromosome1 of Burkholderia sp. CCGE1003.</title>
        <authorList>
            <consortium name="US DOE Joint Genome Institute"/>
            <person name="Lucas S."/>
            <person name="Copeland A."/>
            <person name="Lapidus A."/>
            <person name="Cheng J.-F."/>
            <person name="Bruce D."/>
            <person name="Goodwin L."/>
            <person name="Pitluck S."/>
            <person name="Daligault H."/>
            <person name="Davenport K."/>
            <person name="Detter J.C."/>
            <person name="Han C."/>
            <person name="Tapia R."/>
            <person name="Land M."/>
            <person name="Hauser L."/>
            <person name="Jeffries C."/>
            <person name="Kyrpides N."/>
            <person name="Ivanova N."/>
            <person name="Ovchinnikova G."/>
            <person name="Martinez-Romero E."/>
            <person name="Rogel M.A."/>
            <person name="Auchtung J."/>
            <person name="Tiedje J.M."/>
            <person name="Woyke T."/>
        </authorList>
    </citation>
    <scope>NUCLEOTIDE SEQUENCE</scope>
    <source>
        <strain evidence="10">CCGE1003</strain>
    </source>
</reference>
<dbReference type="PANTHER" id="PTHR19136:SF81">
    <property type="entry name" value="MOLYBDENUM COFACTOR GUANYLYLTRANSFERASE"/>
    <property type="match status" value="1"/>
</dbReference>
<comment type="cofactor">
    <cofactor evidence="8">
        <name>Mg(2+)</name>
        <dbReference type="ChEBI" id="CHEBI:18420"/>
    </cofactor>
</comment>
<feature type="binding site" evidence="8">
    <location>
        <position position="110"/>
    </location>
    <ligand>
        <name>GTP</name>
        <dbReference type="ChEBI" id="CHEBI:37565"/>
    </ligand>
</feature>
<dbReference type="GO" id="GO:0046872">
    <property type="term" value="F:metal ion binding"/>
    <property type="evidence" value="ECO:0007669"/>
    <property type="project" value="UniProtKB-KW"/>
</dbReference>
<proteinExistence type="inferred from homology"/>
<dbReference type="HOGENOM" id="CLU_055597_5_1_4"/>
<dbReference type="AlphaFoldDB" id="E1T5N2"/>
<dbReference type="GO" id="GO:0005525">
    <property type="term" value="F:GTP binding"/>
    <property type="evidence" value="ECO:0007669"/>
    <property type="project" value="UniProtKB-UniRule"/>
</dbReference>
<dbReference type="EC" id="2.7.7.77" evidence="8"/>
<comment type="function">
    <text evidence="8">Transfers a GMP moiety from GTP to Mo-molybdopterin (Mo-MPT) cofactor (Moco or molybdenum cofactor) to form Mo-molybdopterin guanine dinucleotide (Mo-MGD) cofactor.</text>
</comment>
<organism evidence="10">
    <name type="scientific">Burkholderia sp. (strain CCGE1003)</name>
    <dbReference type="NCBI Taxonomy" id="640512"/>
    <lineage>
        <taxon>Bacteria</taxon>
        <taxon>Pseudomonadati</taxon>
        <taxon>Pseudomonadota</taxon>
        <taxon>Betaproteobacteria</taxon>
        <taxon>Burkholderiales</taxon>
        <taxon>Burkholderiaceae</taxon>
        <taxon>Burkholderia</taxon>
    </lineage>
</organism>
<gene>
    <name evidence="8" type="primary">mobA</name>
    <name evidence="10" type="ordered locus">BC1003_2532</name>
</gene>
<dbReference type="InterPro" id="IPR029044">
    <property type="entry name" value="Nucleotide-diphossugar_trans"/>
</dbReference>
<keyword evidence="7 8" id="KW-0501">Molybdenum cofactor biosynthesis</keyword>
<dbReference type="KEGG" id="bgf:BC1003_2532"/>
<comment type="subcellular location">
    <subcellularLocation>
        <location evidence="8">Cytoplasm</location>
    </subcellularLocation>
</comment>
<dbReference type="HAMAP" id="MF_00316">
    <property type="entry name" value="MobA"/>
    <property type="match status" value="1"/>
</dbReference>
<name>E1T5N2_BURSG</name>
<dbReference type="Gene3D" id="3.90.550.10">
    <property type="entry name" value="Spore Coat Polysaccharide Biosynthesis Protein SpsA, Chain A"/>
    <property type="match status" value="1"/>
</dbReference>
<feature type="binding site" evidence="8">
    <location>
        <position position="30"/>
    </location>
    <ligand>
        <name>GTP</name>
        <dbReference type="ChEBI" id="CHEBI:37565"/>
    </ligand>
</feature>
<dbReference type="eggNOG" id="COG0746">
    <property type="taxonomic scope" value="Bacteria"/>
</dbReference>
<evidence type="ECO:0000256" key="4">
    <source>
        <dbReference type="ARBA" id="ARBA00022741"/>
    </source>
</evidence>
<comment type="subunit">
    <text evidence="8">Monomer.</text>
</comment>
<dbReference type="NCBIfam" id="TIGR02665">
    <property type="entry name" value="molyb_mobA"/>
    <property type="match status" value="1"/>
</dbReference>
<keyword evidence="4 8" id="KW-0547">Nucleotide-binding</keyword>
<evidence type="ECO:0000313" key="10">
    <source>
        <dbReference type="EMBL" id="ADN58485.1"/>
    </source>
</evidence>
<sequence>MHAIGRPTRDQLTGLVLAGGRGTRMGGVDKGLQALHGEPLAVHVLRRLAPQTGALLISANRHPDVYAALGAPFGAKIVADTVPDFPGPLAGLLAGLRAAHSDYLLSAPCDTPWLPADLAERLADALAANGADIATVTTSDAGGNVSLHPVFALLRTSLADDLAAFLDAGERKVRAWYARHKTVEVAFTDERAFYNINSLQELADHKNSPTSSIFGVPAEIPLRRTASALRRRPRRPASS</sequence>
<dbReference type="SUPFAM" id="SSF53448">
    <property type="entry name" value="Nucleotide-diphospho-sugar transferases"/>
    <property type="match status" value="1"/>
</dbReference>
<dbReference type="GO" id="GO:1902758">
    <property type="term" value="P:bis(molybdopterin guanine dinucleotide)molybdenum biosynthetic process"/>
    <property type="evidence" value="ECO:0007669"/>
    <property type="project" value="TreeGrafter"/>
</dbReference>
<keyword evidence="2 8" id="KW-0808">Transferase</keyword>
<feature type="binding site" evidence="8">
    <location>
        <position position="80"/>
    </location>
    <ligand>
        <name>GTP</name>
        <dbReference type="ChEBI" id="CHEBI:37565"/>
    </ligand>
</feature>
<evidence type="ECO:0000256" key="6">
    <source>
        <dbReference type="ARBA" id="ARBA00023134"/>
    </source>
</evidence>
<comment type="similarity">
    <text evidence="8">Belongs to the MobA family.</text>
</comment>
<dbReference type="PANTHER" id="PTHR19136">
    <property type="entry name" value="MOLYBDENUM COFACTOR GUANYLYLTRANSFERASE"/>
    <property type="match status" value="1"/>
</dbReference>
<keyword evidence="5 8" id="KW-0460">Magnesium</keyword>
<feature type="domain" description="MobA-like NTP transferase" evidence="9">
    <location>
        <begin position="14"/>
        <end position="181"/>
    </location>
</feature>
<keyword evidence="6 8" id="KW-0342">GTP-binding</keyword>
<dbReference type="EMBL" id="CP002217">
    <property type="protein sequence ID" value="ADN58485.1"/>
    <property type="molecule type" value="Genomic_DNA"/>
</dbReference>
<evidence type="ECO:0000256" key="7">
    <source>
        <dbReference type="ARBA" id="ARBA00023150"/>
    </source>
</evidence>
<dbReference type="OrthoDB" id="9788394at2"/>
<keyword evidence="3 8" id="KW-0479">Metal-binding</keyword>
<feature type="binding site" evidence="8">
    <location>
        <begin position="17"/>
        <end position="19"/>
    </location>
    <ligand>
        <name>GTP</name>
        <dbReference type="ChEBI" id="CHEBI:37565"/>
    </ligand>
</feature>
<keyword evidence="1 8" id="KW-0963">Cytoplasm</keyword>